<evidence type="ECO:0000313" key="3">
    <source>
        <dbReference type="Proteomes" id="UP000282378"/>
    </source>
</evidence>
<feature type="region of interest" description="Disordered" evidence="1">
    <location>
        <begin position="1"/>
        <end position="32"/>
    </location>
</feature>
<feature type="compositionally biased region" description="Polar residues" evidence="1">
    <location>
        <begin position="1"/>
        <end position="17"/>
    </location>
</feature>
<dbReference type="Gene3D" id="3.40.33.10">
    <property type="entry name" value="CAP"/>
    <property type="match status" value="1"/>
</dbReference>
<organism evidence="2 3">
    <name type="scientific">Pseudomonas syringae pv. maculicola</name>
    <dbReference type="NCBI Taxonomy" id="59511"/>
    <lineage>
        <taxon>Bacteria</taxon>
        <taxon>Pseudomonadati</taxon>
        <taxon>Pseudomonadota</taxon>
        <taxon>Gammaproteobacteria</taxon>
        <taxon>Pseudomonadales</taxon>
        <taxon>Pseudomonadaceae</taxon>
        <taxon>Pseudomonas</taxon>
    </lineage>
</organism>
<evidence type="ECO:0000313" key="2">
    <source>
        <dbReference type="EMBL" id="RML63295.1"/>
    </source>
</evidence>
<feature type="compositionally biased region" description="Basic and acidic residues" evidence="1">
    <location>
        <begin position="18"/>
        <end position="32"/>
    </location>
</feature>
<dbReference type="Proteomes" id="UP000282378">
    <property type="component" value="Unassembled WGS sequence"/>
</dbReference>
<proteinExistence type="predicted"/>
<name>A0A3M2XIT0_PSEYM</name>
<feature type="non-terminal residue" evidence="2">
    <location>
        <position position="32"/>
    </location>
</feature>
<gene>
    <name evidence="2" type="ORF">APX70_07443</name>
</gene>
<reference evidence="2 3" key="1">
    <citation type="submission" date="2018-08" db="EMBL/GenBank/DDBJ databases">
        <title>Recombination of ecologically and evolutionarily significant loci maintains genetic cohesion in the Pseudomonas syringae species complex.</title>
        <authorList>
            <person name="Dillon M."/>
            <person name="Thakur S."/>
            <person name="Almeida R.N.D."/>
            <person name="Weir B.S."/>
            <person name="Guttman D.S."/>
        </authorList>
    </citation>
    <scope>NUCLEOTIDE SEQUENCE [LARGE SCALE GENOMIC DNA]</scope>
    <source>
        <strain evidence="2 3">88_10</strain>
    </source>
</reference>
<evidence type="ECO:0000256" key="1">
    <source>
        <dbReference type="SAM" id="MobiDB-lite"/>
    </source>
</evidence>
<sequence>MGTAAQGHSQAMANQNFFDHKGRDGRTPGDRA</sequence>
<comment type="caution">
    <text evidence="2">The sequence shown here is derived from an EMBL/GenBank/DDBJ whole genome shotgun (WGS) entry which is preliminary data.</text>
</comment>
<dbReference type="InterPro" id="IPR035940">
    <property type="entry name" value="CAP_sf"/>
</dbReference>
<dbReference type="EMBL" id="RBNL01002864">
    <property type="protein sequence ID" value="RML63295.1"/>
    <property type="molecule type" value="Genomic_DNA"/>
</dbReference>
<dbReference type="AlphaFoldDB" id="A0A3M2XIT0"/>
<protein>
    <submittedName>
        <fullName evidence="2">Uncharacterized protein</fullName>
    </submittedName>
</protein>
<accession>A0A3M2XIT0</accession>